<keyword evidence="4" id="KW-0808">Transferase</keyword>
<evidence type="ECO:0000256" key="9">
    <source>
        <dbReference type="SAM" id="Phobius"/>
    </source>
</evidence>
<keyword evidence="3" id="KW-0597">Phosphoprotein</keyword>
<dbReference type="PANTHER" id="PTHR24421">
    <property type="entry name" value="NITRATE/NITRITE SENSOR PROTEIN NARX-RELATED"/>
    <property type="match status" value="1"/>
</dbReference>
<feature type="domain" description="Histidine kinase/HSP90-like ATPase" evidence="10">
    <location>
        <begin position="241"/>
        <end position="330"/>
    </location>
</feature>
<evidence type="ECO:0000313" key="13">
    <source>
        <dbReference type="Proteomes" id="UP001209083"/>
    </source>
</evidence>
<keyword evidence="6 12" id="KW-0418">Kinase</keyword>
<evidence type="ECO:0000313" key="12">
    <source>
        <dbReference type="EMBL" id="WGW12483.1"/>
    </source>
</evidence>
<dbReference type="CDD" id="cd16917">
    <property type="entry name" value="HATPase_UhpB-NarQ-NarX-like"/>
    <property type="match status" value="1"/>
</dbReference>
<dbReference type="EMBL" id="CP090958">
    <property type="protein sequence ID" value="WGW12483.1"/>
    <property type="molecule type" value="Genomic_DNA"/>
</dbReference>
<dbReference type="Pfam" id="PF07730">
    <property type="entry name" value="HisKA_3"/>
    <property type="match status" value="1"/>
</dbReference>
<dbReference type="InterPro" id="IPR011712">
    <property type="entry name" value="Sig_transdc_His_kin_sub3_dim/P"/>
</dbReference>
<evidence type="ECO:0000256" key="2">
    <source>
        <dbReference type="ARBA" id="ARBA00012438"/>
    </source>
</evidence>
<name>A0ABY8QU95_9MICO</name>
<dbReference type="GO" id="GO:0016301">
    <property type="term" value="F:kinase activity"/>
    <property type="evidence" value="ECO:0007669"/>
    <property type="project" value="UniProtKB-KW"/>
</dbReference>
<protein>
    <recommendedName>
        <fullName evidence="2">histidine kinase</fullName>
        <ecNumber evidence="2">2.7.13.3</ecNumber>
    </recommendedName>
</protein>
<evidence type="ECO:0000256" key="3">
    <source>
        <dbReference type="ARBA" id="ARBA00022553"/>
    </source>
</evidence>
<feature type="transmembrane region" description="Helical" evidence="9">
    <location>
        <begin position="36"/>
        <end position="55"/>
    </location>
</feature>
<dbReference type="PROSITE" id="PS51257">
    <property type="entry name" value="PROKAR_LIPOPROTEIN"/>
    <property type="match status" value="1"/>
</dbReference>
<evidence type="ECO:0000256" key="4">
    <source>
        <dbReference type="ARBA" id="ARBA00022679"/>
    </source>
</evidence>
<dbReference type="Gene3D" id="3.30.565.10">
    <property type="entry name" value="Histidine kinase-like ATPase, C-terminal domain"/>
    <property type="match status" value="1"/>
</dbReference>
<dbReference type="Pfam" id="PF02518">
    <property type="entry name" value="HATPase_c"/>
    <property type="match status" value="1"/>
</dbReference>
<keyword evidence="13" id="KW-1185">Reference proteome</keyword>
<feature type="domain" description="Signal transduction histidine kinase subgroup 3 dimerisation and phosphoacceptor" evidence="11">
    <location>
        <begin position="131"/>
        <end position="199"/>
    </location>
</feature>
<evidence type="ECO:0000256" key="7">
    <source>
        <dbReference type="ARBA" id="ARBA00022840"/>
    </source>
</evidence>
<proteinExistence type="predicted"/>
<dbReference type="Proteomes" id="UP001209083">
    <property type="component" value="Chromosome"/>
</dbReference>
<dbReference type="SUPFAM" id="SSF55874">
    <property type="entry name" value="ATPase domain of HSP90 chaperone/DNA topoisomerase II/histidine kinase"/>
    <property type="match status" value="1"/>
</dbReference>
<keyword evidence="5" id="KW-0547">Nucleotide-binding</keyword>
<keyword evidence="7" id="KW-0067">ATP-binding</keyword>
<evidence type="ECO:0000259" key="10">
    <source>
        <dbReference type="Pfam" id="PF02518"/>
    </source>
</evidence>
<keyword evidence="9" id="KW-0472">Membrane</keyword>
<evidence type="ECO:0000256" key="8">
    <source>
        <dbReference type="ARBA" id="ARBA00023012"/>
    </source>
</evidence>
<accession>A0ABY8QU95</accession>
<feature type="transmembrane region" description="Helical" evidence="9">
    <location>
        <begin position="360"/>
        <end position="381"/>
    </location>
</feature>
<reference evidence="12 13" key="1">
    <citation type="submission" date="2023-05" db="EMBL/GenBank/DDBJ databases">
        <title>Lithophilousrod everest ZFBP1038 complete genpme.</title>
        <authorList>
            <person name="Tian M."/>
        </authorList>
    </citation>
    <scope>NUCLEOTIDE SEQUENCE [LARGE SCALE GENOMIC DNA]</scope>
    <source>
        <strain evidence="12 13">ZFBP1038</strain>
    </source>
</reference>
<evidence type="ECO:0000256" key="5">
    <source>
        <dbReference type="ARBA" id="ARBA00022741"/>
    </source>
</evidence>
<gene>
    <name evidence="12" type="ORF">LWF01_01570</name>
</gene>
<keyword evidence="8" id="KW-0902">Two-component regulatory system</keyword>
<feature type="transmembrane region" description="Helical" evidence="9">
    <location>
        <begin position="85"/>
        <end position="105"/>
    </location>
</feature>
<dbReference type="InterPro" id="IPR003594">
    <property type="entry name" value="HATPase_dom"/>
</dbReference>
<dbReference type="EC" id="2.7.13.3" evidence="2"/>
<evidence type="ECO:0000259" key="11">
    <source>
        <dbReference type="Pfam" id="PF07730"/>
    </source>
</evidence>
<dbReference type="Gene3D" id="1.20.5.1930">
    <property type="match status" value="1"/>
</dbReference>
<dbReference type="InterPro" id="IPR050482">
    <property type="entry name" value="Sensor_HK_TwoCompSys"/>
</dbReference>
<dbReference type="RefSeq" id="WP_349639283.1">
    <property type="nucleotide sequence ID" value="NZ_CP090958.1"/>
</dbReference>
<comment type="catalytic activity">
    <reaction evidence="1">
        <text>ATP + protein L-histidine = ADP + protein N-phospho-L-histidine.</text>
        <dbReference type="EC" id="2.7.13.3"/>
    </reaction>
</comment>
<evidence type="ECO:0000256" key="1">
    <source>
        <dbReference type="ARBA" id="ARBA00000085"/>
    </source>
</evidence>
<feature type="transmembrane region" description="Helical" evidence="9">
    <location>
        <begin position="62"/>
        <end position="79"/>
    </location>
</feature>
<sequence>MLGRKGERPVVRLGVFWLVALGAACVAALLAPHGPYGVILLPAAALIALAAGRWLRSLVPGVTTIAVVDLVGLIVLIIARPDLLLSRGISGQLAVLLAVALPWWLGRLRQSAVDRVHREHVLIDQRARASERALIAADMHDALGHDLALIALQAGALELAQDQSGDQADARREAAAAIRRQATAATDRLQVSVGLLREGAGDSVGATGLEGLVDHARSAGLLIDHADLGQRRDTWSPPTARAVYRVLQESLTNAAKHAPGSDITIAIDDTIDPLRIEVTNTGGLQPASDLAPGRVSGSGLIALDERLRQLGGTLTAERRRGGFDVRATLPGNAEGGAVEDGPRVIARTLRRQQRRSVRRAAILPVVLALIIASALSAAYVATFVQTGLTPAHYGQIAVGDRRADIRGLLPPHSQSGPTPTLVVPPAPAAARCEYYLDRSMVLKPGVDMFRLCFDDHGPDGAEIVVSKDRLTERRS</sequence>
<organism evidence="12 13">
    <name type="scientific">Saxibacter everestensis</name>
    <dbReference type="NCBI Taxonomy" id="2909229"/>
    <lineage>
        <taxon>Bacteria</taxon>
        <taxon>Bacillati</taxon>
        <taxon>Actinomycetota</taxon>
        <taxon>Actinomycetes</taxon>
        <taxon>Micrococcales</taxon>
        <taxon>Brevibacteriaceae</taxon>
        <taxon>Saxibacter</taxon>
    </lineage>
</organism>
<dbReference type="PANTHER" id="PTHR24421:SF10">
    <property type="entry name" value="NITRATE_NITRITE SENSOR PROTEIN NARQ"/>
    <property type="match status" value="1"/>
</dbReference>
<evidence type="ECO:0000256" key="6">
    <source>
        <dbReference type="ARBA" id="ARBA00022777"/>
    </source>
</evidence>
<feature type="transmembrane region" description="Helical" evidence="9">
    <location>
        <begin position="12"/>
        <end position="30"/>
    </location>
</feature>
<keyword evidence="9" id="KW-0812">Transmembrane</keyword>
<keyword evidence="9" id="KW-1133">Transmembrane helix</keyword>
<dbReference type="InterPro" id="IPR036890">
    <property type="entry name" value="HATPase_C_sf"/>
</dbReference>